<dbReference type="EMBL" id="BPLR01006664">
    <property type="protein sequence ID" value="GIY11601.1"/>
    <property type="molecule type" value="Genomic_DNA"/>
</dbReference>
<evidence type="ECO:0000313" key="2">
    <source>
        <dbReference type="EMBL" id="GIY11601.1"/>
    </source>
</evidence>
<evidence type="ECO:0000313" key="3">
    <source>
        <dbReference type="Proteomes" id="UP001054945"/>
    </source>
</evidence>
<evidence type="ECO:0000256" key="1">
    <source>
        <dbReference type="SAM" id="MobiDB-lite"/>
    </source>
</evidence>
<name>A0AAV4QTE3_CAEEX</name>
<feature type="region of interest" description="Disordered" evidence="1">
    <location>
        <begin position="31"/>
        <end position="74"/>
    </location>
</feature>
<sequence length="74" mass="8420">MSALQRQMGERRRQWGSWGNVVDGGSLGRYCGHYRGGDQSHQDQEPRRRRTRAPSPVPVTEAWAVKRAAQKITT</sequence>
<feature type="compositionally biased region" description="Basic and acidic residues" evidence="1">
    <location>
        <begin position="35"/>
        <end position="46"/>
    </location>
</feature>
<reference evidence="2 3" key="1">
    <citation type="submission" date="2021-06" db="EMBL/GenBank/DDBJ databases">
        <title>Caerostris extrusa draft genome.</title>
        <authorList>
            <person name="Kono N."/>
            <person name="Arakawa K."/>
        </authorList>
    </citation>
    <scope>NUCLEOTIDE SEQUENCE [LARGE SCALE GENOMIC DNA]</scope>
</reference>
<dbReference type="Proteomes" id="UP001054945">
    <property type="component" value="Unassembled WGS sequence"/>
</dbReference>
<accession>A0AAV4QTE3</accession>
<proteinExistence type="predicted"/>
<dbReference type="AlphaFoldDB" id="A0AAV4QTE3"/>
<organism evidence="2 3">
    <name type="scientific">Caerostris extrusa</name>
    <name type="common">Bark spider</name>
    <name type="synonym">Caerostris bankana</name>
    <dbReference type="NCBI Taxonomy" id="172846"/>
    <lineage>
        <taxon>Eukaryota</taxon>
        <taxon>Metazoa</taxon>
        <taxon>Ecdysozoa</taxon>
        <taxon>Arthropoda</taxon>
        <taxon>Chelicerata</taxon>
        <taxon>Arachnida</taxon>
        <taxon>Araneae</taxon>
        <taxon>Araneomorphae</taxon>
        <taxon>Entelegynae</taxon>
        <taxon>Araneoidea</taxon>
        <taxon>Araneidae</taxon>
        <taxon>Caerostris</taxon>
    </lineage>
</organism>
<comment type="caution">
    <text evidence="2">The sequence shown here is derived from an EMBL/GenBank/DDBJ whole genome shotgun (WGS) entry which is preliminary data.</text>
</comment>
<protein>
    <submittedName>
        <fullName evidence="2">Uncharacterized protein</fullName>
    </submittedName>
</protein>
<gene>
    <name evidence="2" type="ORF">CEXT_529911</name>
</gene>
<keyword evidence="3" id="KW-1185">Reference proteome</keyword>